<keyword evidence="3" id="KW-1185">Reference proteome</keyword>
<gene>
    <name evidence="2" type="ORF">BD809_108125</name>
</gene>
<dbReference type="OrthoDB" id="1098521at2"/>
<evidence type="ECO:0000313" key="3">
    <source>
        <dbReference type="Proteomes" id="UP000324376"/>
    </source>
</evidence>
<dbReference type="Proteomes" id="UP000324376">
    <property type="component" value="Unassembled WGS sequence"/>
</dbReference>
<sequence length="150" mass="17320">MELYKIKELLTVYFEGESTVDDEKILRKYFSGNDVAPELEQYKRLFAYFEYAQKDTSVVKDNLETNTKAEPLRLRYAGLAIAASIALLAGIFIFNPETTNQNDLGTYEDPHIALQKTKEVLQLVSKYMNEGTDDLVYLNEIEKTKEKFIK</sequence>
<accession>A0A5S5BXH9</accession>
<dbReference type="AlphaFoldDB" id="A0A5S5BXH9"/>
<keyword evidence="1" id="KW-1133">Transmembrane helix</keyword>
<keyword evidence="1" id="KW-0812">Transmembrane</keyword>
<keyword evidence="1" id="KW-0472">Membrane</keyword>
<comment type="caution">
    <text evidence="2">The sequence shown here is derived from an EMBL/GenBank/DDBJ whole genome shotgun (WGS) entry which is preliminary data.</text>
</comment>
<dbReference type="EMBL" id="VNHU01000008">
    <property type="protein sequence ID" value="TYP71714.1"/>
    <property type="molecule type" value="Genomic_DNA"/>
</dbReference>
<feature type="transmembrane region" description="Helical" evidence="1">
    <location>
        <begin position="76"/>
        <end position="94"/>
    </location>
</feature>
<reference evidence="2 3" key="1">
    <citation type="submission" date="2019-07" db="EMBL/GenBank/DDBJ databases">
        <title>Genomic Encyclopedia of Archaeal and Bacterial Type Strains, Phase II (KMG-II): from individual species to whole genera.</title>
        <authorList>
            <person name="Goeker M."/>
        </authorList>
    </citation>
    <scope>NUCLEOTIDE SEQUENCE [LARGE SCALE GENOMIC DNA]</scope>
    <source>
        <strain evidence="2 3">DSM 17527</strain>
    </source>
</reference>
<name>A0A5S5BXH9_9FLAO</name>
<evidence type="ECO:0000313" key="2">
    <source>
        <dbReference type="EMBL" id="TYP71714.1"/>
    </source>
</evidence>
<protein>
    <submittedName>
        <fullName evidence="2">Uncharacterized protein</fullName>
    </submittedName>
</protein>
<organism evidence="2 3">
    <name type="scientific">Aquimarina intermedia</name>
    <dbReference type="NCBI Taxonomy" id="350814"/>
    <lineage>
        <taxon>Bacteria</taxon>
        <taxon>Pseudomonadati</taxon>
        <taxon>Bacteroidota</taxon>
        <taxon>Flavobacteriia</taxon>
        <taxon>Flavobacteriales</taxon>
        <taxon>Flavobacteriaceae</taxon>
        <taxon>Aquimarina</taxon>
    </lineage>
</organism>
<dbReference type="RefSeq" id="WP_148783305.1">
    <property type="nucleotide sequence ID" value="NZ_VNHU01000008.1"/>
</dbReference>
<proteinExistence type="predicted"/>
<evidence type="ECO:0000256" key="1">
    <source>
        <dbReference type="SAM" id="Phobius"/>
    </source>
</evidence>